<comment type="caution">
    <text evidence="1">The sequence shown here is derived from an EMBL/GenBank/DDBJ whole genome shotgun (WGS) entry which is preliminary data.</text>
</comment>
<organism evidence="1 2">
    <name type="scientific">Prosthecochloris marina</name>
    <dbReference type="NCBI Taxonomy" id="2017681"/>
    <lineage>
        <taxon>Bacteria</taxon>
        <taxon>Pseudomonadati</taxon>
        <taxon>Chlorobiota</taxon>
        <taxon>Chlorobiia</taxon>
        <taxon>Chlorobiales</taxon>
        <taxon>Chlorobiaceae</taxon>
        <taxon>Prosthecochloris</taxon>
    </lineage>
</organism>
<dbReference type="AlphaFoldDB" id="A0A317T8P4"/>
<accession>A0A317T8P4</accession>
<dbReference type="RefSeq" id="WP_110021926.1">
    <property type="nucleotide sequence ID" value="NZ_PDNZ01000001.1"/>
</dbReference>
<name>A0A317T8P4_9CHLB</name>
<reference evidence="2" key="1">
    <citation type="submission" date="2017-10" db="EMBL/GenBank/DDBJ databases">
        <authorList>
            <person name="Gaisin V.A."/>
            <person name="Rysina M.S."/>
            <person name="Grouzdev D.S."/>
        </authorList>
    </citation>
    <scope>NUCLEOTIDE SEQUENCE [LARGE SCALE GENOMIC DNA]</scope>
    <source>
        <strain evidence="2">V1</strain>
    </source>
</reference>
<protein>
    <submittedName>
        <fullName evidence="1">Uncharacterized protein</fullName>
    </submittedName>
</protein>
<proteinExistence type="predicted"/>
<keyword evidence="2" id="KW-1185">Reference proteome</keyword>
<dbReference type="Proteomes" id="UP000246278">
    <property type="component" value="Unassembled WGS sequence"/>
</dbReference>
<dbReference type="EMBL" id="PDNZ01000001">
    <property type="protein sequence ID" value="PWW83042.1"/>
    <property type="molecule type" value="Genomic_DNA"/>
</dbReference>
<dbReference type="OrthoDB" id="894286at2"/>
<gene>
    <name evidence="1" type="ORF">CR164_00315</name>
</gene>
<evidence type="ECO:0000313" key="2">
    <source>
        <dbReference type="Proteomes" id="UP000246278"/>
    </source>
</evidence>
<evidence type="ECO:0000313" key="1">
    <source>
        <dbReference type="EMBL" id="PWW83042.1"/>
    </source>
</evidence>
<sequence>MPFKLQDELMNATSRNHIAGVYWSSRDMGPGPLGNHHFFTFVYTDEEQARRVTGRWKGWNVRYHQEVNDSGLVIFFTTVGVDQDSNKNIVYKFNPESDLWSINEIAKEGNTDPGSVDWDLQAHRISHQASTTHFASYEALMDAILEKIFNFKEQREIGNTVPYTLRDENCAAGVNSVLASLGYPEPYRTAVGEFSGIDWGEEDIIPASLYRMNYVGNKKSLELHSSGCEYVARMHSENKEDFTSIVGAMNNGYNGCAYCLKEFDTDTLQHPQKIFKLHLIGLACKETEDFTGADSAYLRVNGIRVWGPVRMNNGDAKTLTDVPPIEFSGNAKVALFDKDSGASIDYYVGNQPLDEDDELGVATISSALSGAGEKSYVFNKDGANYTLICKVVEYDVNTGTPVPATSYELFLESLTCFETEDFTGADETYLLANNMLKWGPKSMNDGDTKDLSEIGAIEFHGSVRLDLYDQDGSIPSDDDDHLGHVLITPSANGLGTQGHRFKGDGAHYLLKYHVGQRSTEDPINSECRLRLISLKCHETEDVTGSDHAYLHVNNILKWGPRAINNGQTRDLTGVEPISFRDTIRIDLYDEDTGSWFDEDDHIDKEIISKADANLGVKERKLKGDGASYTLKYEVLL</sequence>